<keyword evidence="6 9" id="KW-0249">Electron transport</keyword>
<dbReference type="PANTHER" id="PTHR34688">
    <property type="entry name" value="CYTOCHROME C6, CHLOROPLASTIC"/>
    <property type="match status" value="1"/>
</dbReference>
<sequence length="113" mass="11856" precursor="true">MKKIISVLLLGITIFTFAFSSPALAADAAAGKAVFAANCNACHLGGKNVVAGPSKSLFKEALEANGMYSAEKIIAQVTNGKGAMPAFKGRLKPEQINNVAAYVLEQAEKGWQR</sequence>
<keyword evidence="9" id="KW-0602">Photosynthesis</keyword>
<feature type="binding site" description="axial binding residue" evidence="9">
    <location>
        <position position="43"/>
    </location>
    <ligand>
        <name>heme c</name>
        <dbReference type="ChEBI" id="CHEBI:61717"/>
    </ligand>
    <ligandPart>
        <name>Fe</name>
        <dbReference type="ChEBI" id="CHEBI:18248"/>
    </ligandPart>
</feature>
<comment type="subcellular location">
    <subcellularLocation>
        <location evidence="1 9">Cellular thylakoid lumen</location>
    </subcellularLocation>
</comment>
<keyword evidence="9" id="KW-0732">Signal</keyword>
<dbReference type="InterPro" id="IPR009056">
    <property type="entry name" value="Cyt_c-like_dom"/>
</dbReference>
<dbReference type="PANTHER" id="PTHR34688:SF2">
    <property type="entry name" value="CYTOCHROME C6, CHLOROPLASTIC"/>
    <property type="match status" value="1"/>
</dbReference>
<feature type="chain" id="PRO_5044927086" description="Cytochrome c6" evidence="9">
    <location>
        <begin position="26"/>
        <end position="113"/>
    </location>
</feature>
<feature type="signal peptide" evidence="9">
    <location>
        <begin position="1"/>
        <end position="25"/>
    </location>
</feature>
<keyword evidence="8 9" id="KW-0793">Thylakoid</keyword>
<keyword evidence="4 9" id="KW-0349">Heme</keyword>
<dbReference type="Pfam" id="PF13442">
    <property type="entry name" value="Cytochrome_CBB3"/>
    <property type="match status" value="1"/>
</dbReference>
<name>A0ABX8X2I7_9CYAN</name>
<evidence type="ECO:0000259" key="10">
    <source>
        <dbReference type="PROSITE" id="PS51007"/>
    </source>
</evidence>
<evidence type="ECO:0000256" key="6">
    <source>
        <dbReference type="ARBA" id="ARBA00022982"/>
    </source>
</evidence>
<dbReference type="InterPro" id="IPR036909">
    <property type="entry name" value="Cyt_c-like_dom_sf"/>
</dbReference>
<evidence type="ECO:0000256" key="1">
    <source>
        <dbReference type="ARBA" id="ARBA00004518"/>
    </source>
</evidence>
<evidence type="ECO:0000256" key="8">
    <source>
        <dbReference type="ARBA" id="ARBA00023078"/>
    </source>
</evidence>
<reference evidence="11 12" key="1">
    <citation type="journal article" date="2022" name="J. Am. Chem. Soc.">
        <title>Biosynthesis of Guanitoxin Enables Global Environmental Detection in Freshwater Cyanobacteria.</title>
        <authorList>
            <person name="Lima S.T."/>
            <person name="Fallon T.R."/>
            <person name="Cordoza J.L."/>
            <person name="Chekan J.R."/>
            <person name="Delbaje E."/>
            <person name="Hopiavuori A.R."/>
            <person name="Alvarenga D.O."/>
            <person name="Wood S.M."/>
            <person name="Luhavaya H."/>
            <person name="Baumgartner J.T."/>
            <person name="Dorr F.A."/>
            <person name="Etchegaray A."/>
            <person name="Pinto E."/>
            <person name="McKinnie S.M.K."/>
            <person name="Fiore M.F."/>
            <person name="Moore B.S."/>
        </authorList>
    </citation>
    <scope>NUCLEOTIDE SEQUENCE [LARGE SCALE GENOMIC DNA]</scope>
    <source>
        <strain evidence="11 12">ITEP-024</strain>
    </source>
</reference>
<evidence type="ECO:0000313" key="11">
    <source>
        <dbReference type="EMBL" id="QYX32899.1"/>
    </source>
</evidence>
<keyword evidence="12" id="KW-1185">Reference proteome</keyword>
<dbReference type="RefSeq" id="WP_220610742.1">
    <property type="nucleotide sequence ID" value="NZ_CP080598.1"/>
</dbReference>
<dbReference type="InterPro" id="IPR008168">
    <property type="entry name" value="Cyt_C_IC"/>
</dbReference>
<proteinExistence type="inferred from homology"/>
<feature type="domain" description="Cytochrome c" evidence="10">
    <location>
        <begin position="26"/>
        <end position="107"/>
    </location>
</feature>
<dbReference type="NCBIfam" id="NF045930">
    <property type="entry name" value="Cytc6PetJCyano"/>
    <property type="match status" value="1"/>
</dbReference>
<dbReference type="Proteomes" id="UP000826540">
    <property type="component" value="Chromosome"/>
</dbReference>
<keyword evidence="3 9" id="KW-0813">Transport</keyword>
<gene>
    <name evidence="9" type="primary">petJ</name>
    <name evidence="11" type="ORF">K2F26_06005</name>
</gene>
<evidence type="ECO:0000256" key="3">
    <source>
        <dbReference type="ARBA" id="ARBA00022448"/>
    </source>
</evidence>
<keyword evidence="7 9" id="KW-0408">Iron</keyword>
<dbReference type="HAMAP" id="MF_00594">
    <property type="entry name" value="Cytc_PetJ"/>
    <property type="match status" value="1"/>
</dbReference>
<evidence type="ECO:0000313" key="12">
    <source>
        <dbReference type="Proteomes" id="UP000826540"/>
    </source>
</evidence>
<comment type="subunit">
    <text evidence="9">Monomer.</text>
</comment>
<dbReference type="EMBL" id="CP080598">
    <property type="protein sequence ID" value="QYX32899.1"/>
    <property type="molecule type" value="Genomic_DNA"/>
</dbReference>
<feature type="binding site" description="covalent" evidence="9">
    <location>
        <position position="39"/>
    </location>
    <ligand>
        <name>heme c</name>
        <dbReference type="ChEBI" id="CHEBI:61717"/>
    </ligand>
</feature>
<evidence type="ECO:0000256" key="2">
    <source>
        <dbReference type="ARBA" id="ARBA00009650"/>
    </source>
</evidence>
<evidence type="ECO:0000256" key="5">
    <source>
        <dbReference type="ARBA" id="ARBA00022723"/>
    </source>
</evidence>
<feature type="binding site" description="covalent" evidence="9">
    <location>
        <position position="42"/>
    </location>
    <ligand>
        <name>heme c</name>
        <dbReference type="ChEBI" id="CHEBI:61717"/>
    </ligand>
</feature>
<comment type="function">
    <text evidence="9">Functions as an electron carrier between membrane-bound cytochrome b6-f and photosystem I in oxygenic photosynthesis.</text>
</comment>
<comment type="similarity">
    <text evidence="2 9">Belongs to the cytochrome c family. PetJ subfamily.</text>
</comment>
<keyword evidence="5 9" id="KW-0479">Metal-binding</keyword>
<evidence type="ECO:0000256" key="7">
    <source>
        <dbReference type="ARBA" id="ARBA00023004"/>
    </source>
</evidence>
<evidence type="ECO:0000256" key="9">
    <source>
        <dbReference type="HAMAP-Rule" id="MF_00594"/>
    </source>
</evidence>
<accession>A0ABX8X2I7</accession>
<evidence type="ECO:0000256" key="4">
    <source>
        <dbReference type="ARBA" id="ARBA00022617"/>
    </source>
</evidence>
<dbReference type="PROSITE" id="PS51007">
    <property type="entry name" value="CYTC"/>
    <property type="match status" value="1"/>
</dbReference>
<protein>
    <recommendedName>
        <fullName evidence="9">Cytochrome c6</fullName>
    </recommendedName>
    <alternativeName>
        <fullName evidence="9">Cytochrome c-553</fullName>
    </alternativeName>
    <alternativeName>
        <fullName evidence="9">Cytochrome c553</fullName>
    </alternativeName>
    <alternativeName>
        <fullName evidence="9">Soluble cytochrome f</fullName>
    </alternativeName>
</protein>
<dbReference type="Gene3D" id="1.10.760.10">
    <property type="entry name" value="Cytochrome c-like domain"/>
    <property type="match status" value="1"/>
</dbReference>
<dbReference type="InterPro" id="IPR023655">
    <property type="entry name" value="Cyt_C6"/>
</dbReference>
<feature type="binding site" description="axial binding residue" evidence="9">
    <location>
        <position position="84"/>
    </location>
    <ligand>
        <name>heme c</name>
        <dbReference type="ChEBI" id="CHEBI:61717"/>
    </ligand>
    <ligandPart>
        <name>Fe</name>
        <dbReference type="ChEBI" id="CHEBI:18248"/>
    </ligandPart>
</feature>
<dbReference type="PRINTS" id="PR00605">
    <property type="entry name" value="CYTCHROMECIC"/>
</dbReference>
<dbReference type="SUPFAM" id="SSF46626">
    <property type="entry name" value="Cytochrome c"/>
    <property type="match status" value="1"/>
</dbReference>
<organism evidence="11 12">
    <name type="scientific">Sphaerospermopsis torques-reginae ITEP-024</name>
    <dbReference type="NCBI Taxonomy" id="984208"/>
    <lineage>
        <taxon>Bacteria</taxon>
        <taxon>Bacillati</taxon>
        <taxon>Cyanobacteriota</taxon>
        <taxon>Cyanophyceae</taxon>
        <taxon>Nostocales</taxon>
        <taxon>Aphanizomenonaceae</taxon>
        <taxon>Sphaerospermopsis</taxon>
        <taxon>Sphaerospermopsis torques-reginae</taxon>
    </lineage>
</organism>
<comment type="PTM">
    <text evidence="9">Binds 1 heme c group per subunit.</text>
</comment>